<feature type="domain" description="Glycosyltransferase 2-like" evidence="1">
    <location>
        <begin position="117"/>
        <end position="207"/>
    </location>
</feature>
<dbReference type="InterPro" id="IPR001173">
    <property type="entry name" value="Glyco_trans_2-like"/>
</dbReference>
<dbReference type="PANTHER" id="PTHR43646">
    <property type="entry name" value="GLYCOSYLTRANSFERASE"/>
    <property type="match status" value="1"/>
</dbReference>
<dbReference type="NCBIfam" id="TIGR03965">
    <property type="entry name" value="mycofact_glyco"/>
    <property type="match status" value="1"/>
</dbReference>
<dbReference type="Proteomes" id="UP001564626">
    <property type="component" value="Unassembled WGS sequence"/>
</dbReference>
<dbReference type="EMBL" id="JBGEHV010000016">
    <property type="protein sequence ID" value="MEY8040018.1"/>
    <property type="molecule type" value="Genomic_DNA"/>
</dbReference>
<keyword evidence="3" id="KW-1185">Reference proteome</keyword>
<dbReference type="RefSeq" id="WP_369774763.1">
    <property type="nucleotide sequence ID" value="NZ_JBGEHV010000016.1"/>
</dbReference>
<name>A0ABV4CG48_9PSEU</name>
<dbReference type="Pfam" id="PF00535">
    <property type="entry name" value="Glycos_transf_2"/>
    <property type="match status" value="1"/>
</dbReference>
<dbReference type="Gene3D" id="3.90.550.10">
    <property type="entry name" value="Spore Coat Polysaccharide Biosynthesis Protein SpsA, Chain A"/>
    <property type="match status" value="1"/>
</dbReference>
<accession>A0ABV4CG48</accession>
<proteinExistence type="predicted"/>
<sequence>MSGPHPPDQPGPDSLRLVPDPSLRVLDGGRALLGGSPLRVLRLGAAGAALVARWLDGDPVTPRAAERALADRIVHSGLAHPRYPASRWGPADVAVVIPVRDDTAGAARVADAVAGVADVLVVDDGSAAPVPGAAVRHRRPRGPAAARNAGWHRTTAPLVAFLDADTAPPPGWLDPLLAQFADPAVAAVAPRVRSLPGPGALARYERARSSLDLGAEPGPVRPGGRIGHVPSAALVVRAEALAEVGGFDESLRFGEDVDLVWRLVAAGYQVRYEPAAEVGHAPRASWAGWVRQRFAYGTSAAPLARRHGSAVAPVRLSVWSAAAWAALLLGRRGTGAALVATSAALLVRKLGRVGVPGQEAVRLAALGHLGAVRLLADALARPWAPLAWPLLRTRSGRIAAGLIAARHLVAWWRERPELDPVRWTAARLADDLAYGAGVCWGALRERSAGALLPHLTDLPGRSSVPVRGA</sequence>
<evidence type="ECO:0000259" key="1">
    <source>
        <dbReference type="Pfam" id="PF00535"/>
    </source>
</evidence>
<dbReference type="InterPro" id="IPR029044">
    <property type="entry name" value="Nucleotide-diphossugar_trans"/>
</dbReference>
<organism evidence="2 3">
    <name type="scientific">Saccharopolyspora cebuensis</name>
    <dbReference type="NCBI Taxonomy" id="418759"/>
    <lineage>
        <taxon>Bacteria</taxon>
        <taxon>Bacillati</taxon>
        <taxon>Actinomycetota</taxon>
        <taxon>Actinomycetes</taxon>
        <taxon>Pseudonocardiales</taxon>
        <taxon>Pseudonocardiaceae</taxon>
        <taxon>Saccharopolyspora</taxon>
    </lineage>
</organism>
<evidence type="ECO:0000313" key="3">
    <source>
        <dbReference type="Proteomes" id="UP001564626"/>
    </source>
</evidence>
<dbReference type="InterPro" id="IPR023981">
    <property type="entry name" value="MftF"/>
</dbReference>
<protein>
    <submittedName>
        <fullName evidence="2">Mycofactocin biosynthesis glycosyltransferase MftF</fullName>
    </submittedName>
</protein>
<gene>
    <name evidence="2" type="primary">mftF</name>
    <name evidence="2" type="ORF">AB8O55_11480</name>
</gene>
<evidence type="ECO:0000313" key="2">
    <source>
        <dbReference type="EMBL" id="MEY8040018.1"/>
    </source>
</evidence>
<dbReference type="SUPFAM" id="SSF53448">
    <property type="entry name" value="Nucleotide-diphospho-sugar transferases"/>
    <property type="match status" value="1"/>
</dbReference>
<reference evidence="2 3" key="1">
    <citation type="submission" date="2024-08" db="EMBL/GenBank/DDBJ databases">
        <title>Genome mining of Saccharopolyspora cebuensis PGLac3 from Nigerian medicinal plant.</title>
        <authorList>
            <person name="Ezeobiora C.E."/>
            <person name="Igbokwe N.H."/>
            <person name="Amin D.H."/>
            <person name="Mendie U.E."/>
        </authorList>
    </citation>
    <scope>NUCLEOTIDE SEQUENCE [LARGE SCALE GENOMIC DNA]</scope>
    <source>
        <strain evidence="2 3">PGLac3</strain>
    </source>
</reference>
<dbReference type="PANTHER" id="PTHR43646:SF6">
    <property type="entry name" value="PRE-MYCOFACTOCIN GLYCOSYLTRANSFERASE"/>
    <property type="match status" value="1"/>
</dbReference>
<comment type="caution">
    <text evidence="2">The sequence shown here is derived from an EMBL/GenBank/DDBJ whole genome shotgun (WGS) entry which is preliminary data.</text>
</comment>